<dbReference type="EMBL" id="JAAVXB010000003">
    <property type="protein sequence ID" value="NKF22324.1"/>
    <property type="molecule type" value="Genomic_DNA"/>
</dbReference>
<evidence type="ECO:0000313" key="4">
    <source>
        <dbReference type="Proteomes" id="UP000653472"/>
    </source>
</evidence>
<feature type="region of interest" description="Disordered" evidence="1">
    <location>
        <begin position="23"/>
        <end position="44"/>
    </location>
</feature>
<keyword evidence="4" id="KW-1185">Reference proteome</keyword>
<dbReference type="Proteomes" id="UP000653472">
    <property type="component" value="Unassembled WGS sequence"/>
</dbReference>
<evidence type="ECO:0000256" key="1">
    <source>
        <dbReference type="SAM" id="MobiDB-lite"/>
    </source>
</evidence>
<organism evidence="3 4">
    <name type="scientific">Solimonas marina</name>
    <dbReference type="NCBI Taxonomy" id="2714601"/>
    <lineage>
        <taxon>Bacteria</taxon>
        <taxon>Pseudomonadati</taxon>
        <taxon>Pseudomonadota</taxon>
        <taxon>Gammaproteobacteria</taxon>
        <taxon>Nevskiales</taxon>
        <taxon>Nevskiaceae</taxon>
        <taxon>Solimonas</taxon>
    </lineage>
</organism>
<dbReference type="InterPro" id="IPR005297">
    <property type="entry name" value="Lipoprotein_repeat"/>
</dbReference>
<dbReference type="GO" id="GO:0043448">
    <property type="term" value="P:alkane catabolic process"/>
    <property type="evidence" value="ECO:0007669"/>
    <property type="project" value="TreeGrafter"/>
</dbReference>
<proteinExistence type="predicted"/>
<sequence length="453" mass="49862">MSGSLFTRLLALGLSVAPLLAHADGKSPWPQTPSKDKERFEPVPMPPGFQIVVTEQEGPVFADARGHTLYTWPVRQLRNGPVGERKGAPSCDGTKYTENAGLMSPYPGGFELPEVATRPSCIDIWPVVTAAADAEPVGKFTVVKRADGLSQWAYDGYALYTSVLDDQPGEVNGAHSLAAGEVGVRKPAEAPSMVPPQFKVDTNLVGRILLTEDKYAVYASSQDTAGQSNCKGACLDQWAPIEAPAYAKARGEFGILERSPGIRQWTFRKQPLYTHIGEPMMKMYGSDVPGWYNVYEQFTPKPPADFTVQNSPSGLVLADRAGKTVYMYNCADDALDQLACDNPDSPQIYRFTVCGGGDPKRCLERFPYVAVSQGVTSDNLLWTAMWIDPMSGKRAQPHAPGALYVWAYRKRPVYTHYRDQGPGDERADQWGEFYGYRNGYKAFWLRSDFGRGG</sequence>
<feature type="signal peptide" evidence="2">
    <location>
        <begin position="1"/>
        <end position="23"/>
    </location>
</feature>
<reference evidence="3" key="1">
    <citation type="submission" date="2020-03" db="EMBL/GenBank/DDBJ databases">
        <title>Solimonas marina sp. nov., isolated from deep seawater of the Pacific Ocean.</title>
        <authorList>
            <person name="Liu X."/>
            <person name="Lai Q."/>
            <person name="Sun F."/>
            <person name="Gai Y."/>
            <person name="Li G."/>
            <person name="Shao Z."/>
        </authorList>
    </citation>
    <scope>NUCLEOTIDE SEQUENCE</scope>
    <source>
        <strain evidence="3">C16B3</strain>
    </source>
</reference>
<dbReference type="Pfam" id="PF03640">
    <property type="entry name" value="Lipoprotein_15"/>
    <property type="match status" value="1"/>
</dbReference>
<protein>
    <submittedName>
        <fullName evidence="3">Uncharacterized protein</fullName>
    </submittedName>
</protein>
<dbReference type="RefSeq" id="WP_168147548.1">
    <property type="nucleotide sequence ID" value="NZ_JAAVXB010000003.1"/>
</dbReference>
<comment type="caution">
    <text evidence="3">The sequence shown here is derived from an EMBL/GenBank/DDBJ whole genome shotgun (WGS) entry which is preliminary data.</text>
</comment>
<accession>A0A969WA20</accession>
<dbReference type="PANTHER" id="PTHR39335">
    <property type="entry name" value="BLL4220 PROTEIN"/>
    <property type="match status" value="1"/>
</dbReference>
<gene>
    <name evidence="3" type="ORF">G7Y82_08330</name>
</gene>
<dbReference type="PANTHER" id="PTHR39335:SF1">
    <property type="entry name" value="BLL4220 PROTEIN"/>
    <property type="match status" value="1"/>
</dbReference>
<name>A0A969WA20_9GAMM</name>
<evidence type="ECO:0000256" key="2">
    <source>
        <dbReference type="SAM" id="SignalP"/>
    </source>
</evidence>
<evidence type="ECO:0000313" key="3">
    <source>
        <dbReference type="EMBL" id="NKF22324.1"/>
    </source>
</evidence>
<feature type="chain" id="PRO_5036822368" evidence="2">
    <location>
        <begin position="24"/>
        <end position="453"/>
    </location>
</feature>
<keyword evidence="2" id="KW-0732">Signal</keyword>
<dbReference type="AlphaFoldDB" id="A0A969WA20"/>